<dbReference type="GO" id="GO:0006357">
    <property type="term" value="P:regulation of transcription by RNA polymerase II"/>
    <property type="evidence" value="ECO:0007669"/>
    <property type="project" value="TreeGrafter"/>
</dbReference>
<evidence type="ECO:0000313" key="13">
    <source>
        <dbReference type="EMBL" id="KEQ83928.1"/>
    </source>
</evidence>
<comment type="similarity">
    <text evidence="2 10">Belongs to the Mediator complex subunit 21 family.</text>
</comment>
<evidence type="ECO:0000256" key="1">
    <source>
        <dbReference type="ARBA" id="ARBA00004123"/>
    </source>
</evidence>
<dbReference type="Proteomes" id="UP000030706">
    <property type="component" value="Unassembled WGS sequence"/>
</dbReference>
<evidence type="ECO:0000256" key="12">
    <source>
        <dbReference type="SAM" id="MobiDB-lite"/>
    </source>
</evidence>
<evidence type="ECO:0000313" key="14">
    <source>
        <dbReference type="Proteomes" id="UP000030706"/>
    </source>
</evidence>
<dbReference type="EMBL" id="KL584983">
    <property type="protein sequence ID" value="KEQ83928.1"/>
    <property type="molecule type" value="Genomic_DNA"/>
</dbReference>
<feature type="coiled-coil region" evidence="11">
    <location>
        <begin position="129"/>
        <end position="163"/>
    </location>
</feature>
<dbReference type="Gene3D" id="6.10.280.10">
    <property type="entry name" value="Mediator complex, subunit Med21"/>
    <property type="match status" value="1"/>
</dbReference>
<keyword evidence="7 10" id="KW-0804">Transcription</keyword>
<evidence type="ECO:0000256" key="3">
    <source>
        <dbReference type="ARBA" id="ARBA00011837"/>
    </source>
</evidence>
<comment type="subcellular location">
    <subcellularLocation>
        <location evidence="1 10">Nucleus</location>
    </subcellularLocation>
</comment>
<reference evidence="13 14" key="1">
    <citation type="journal article" date="2014" name="BMC Genomics">
        <title>Genome sequencing of four Aureobasidium pullulans varieties: biotechnological potential, stress tolerance, and description of new species.</title>
        <authorList>
            <person name="Gostin Ar C."/>
            <person name="Ohm R.A."/>
            <person name="Kogej T."/>
            <person name="Sonjak S."/>
            <person name="Turk M."/>
            <person name="Zajc J."/>
            <person name="Zalar P."/>
            <person name="Grube M."/>
            <person name="Sun H."/>
            <person name="Han J."/>
            <person name="Sharma A."/>
            <person name="Chiniquy J."/>
            <person name="Ngan C.Y."/>
            <person name="Lipzen A."/>
            <person name="Barry K."/>
            <person name="Grigoriev I.V."/>
            <person name="Gunde-Cimerman N."/>
        </authorList>
    </citation>
    <scope>NUCLEOTIDE SEQUENCE [LARGE SCALE GENOMIC DNA]</scope>
    <source>
        <strain evidence="13 14">EXF-150</strain>
    </source>
</reference>
<dbReference type="AlphaFoldDB" id="A0A074XES3"/>
<feature type="region of interest" description="Disordered" evidence="12">
    <location>
        <begin position="32"/>
        <end position="94"/>
    </location>
</feature>
<keyword evidence="14" id="KW-1185">Reference proteome</keyword>
<dbReference type="Pfam" id="PF11221">
    <property type="entry name" value="Med21"/>
    <property type="match status" value="1"/>
</dbReference>
<dbReference type="SUPFAM" id="SSF140718">
    <property type="entry name" value="Mediator hinge subcomplex-like"/>
    <property type="match status" value="1"/>
</dbReference>
<evidence type="ECO:0000256" key="2">
    <source>
        <dbReference type="ARBA" id="ARBA00005770"/>
    </source>
</evidence>
<name>A0A074XES3_AURPU</name>
<dbReference type="OrthoDB" id="526653at2759"/>
<gene>
    <name evidence="13" type="ORF">M438DRAFT_335655</name>
</gene>
<dbReference type="HOGENOM" id="CLU_094271_0_1_1"/>
<evidence type="ECO:0000256" key="6">
    <source>
        <dbReference type="ARBA" id="ARBA00023159"/>
    </source>
</evidence>
<comment type="subunit">
    <text evidence="3 10">Component of the Mediator complex.</text>
</comment>
<comment type="function">
    <text evidence="9 10">Component of the Mediator complex, a coactivator involved in the regulated transcription of nearly all RNA polymerase II-dependent genes. Mediator functions as a bridge to convey information from gene-specific regulatory proteins to the basal RNA polymerase II transcription machinery. Mediator is recruited to promoters by direct interactions with regulatory proteins and serves as a scaffold for the assembly of a functional preinitiation complex with RNA polymerase II and the general transcription factors.</text>
</comment>
<dbReference type="GO" id="GO:0016592">
    <property type="term" value="C:mediator complex"/>
    <property type="evidence" value="ECO:0007669"/>
    <property type="project" value="UniProtKB-UniRule"/>
</dbReference>
<organism evidence="13 14">
    <name type="scientific">Aureobasidium pullulans EXF-150</name>
    <dbReference type="NCBI Taxonomy" id="1043002"/>
    <lineage>
        <taxon>Eukaryota</taxon>
        <taxon>Fungi</taxon>
        <taxon>Dikarya</taxon>
        <taxon>Ascomycota</taxon>
        <taxon>Pezizomycotina</taxon>
        <taxon>Dothideomycetes</taxon>
        <taxon>Dothideomycetidae</taxon>
        <taxon>Dothideales</taxon>
        <taxon>Saccotheciaceae</taxon>
        <taxon>Aureobasidium</taxon>
    </lineage>
</organism>
<dbReference type="GeneID" id="40746131"/>
<keyword evidence="11" id="KW-0175">Coiled coil</keyword>
<dbReference type="InterPro" id="IPR037212">
    <property type="entry name" value="Med7/Med21-like"/>
</dbReference>
<evidence type="ECO:0000256" key="8">
    <source>
        <dbReference type="ARBA" id="ARBA00023242"/>
    </source>
</evidence>
<sequence length="175" mass="19196">MADRLTQLQDCLDDLATQMFASIRYIQTRHQYGDIPGQPDMSDPTPNAPAPLQPNAAPDTLTATAAEQNPALANNPEASALEGQDPAQIGPDDPATFQAALKELARDLVLKEQQIEYLISVLPGIGESEANQSQRIQVLEKELREADEERKKALEERETMLDKLGALAGECKRVY</sequence>
<dbReference type="PANTHER" id="PTHR13381">
    <property type="entry name" value="RNA POLYMERASE II HOLOENZYME COMPONENT SRB7"/>
    <property type="match status" value="1"/>
</dbReference>
<keyword evidence="6 10" id="KW-0010">Activator</keyword>
<dbReference type="RefSeq" id="XP_029760115.1">
    <property type="nucleotide sequence ID" value="XM_029903825.1"/>
</dbReference>
<dbReference type="InterPro" id="IPR021384">
    <property type="entry name" value="Mediator_Med21"/>
</dbReference>
<evidence type="ECO:0000256" key="10">
    <source>
        <dbReference type="RuleBase" id="RU366036"/>
    </source>
</evidence>
<dbReference type="PANTHER" id="PTHR13381:SF0">
    <property type="entry name" value="MEDIATOR OF RNA POLYMERASE II TRANSCRIPTION SUBUNIT 21"/>
    <property type="match status" value="1"/>
</dbReference>
<evidence type="ECO:0000256" key="4">
    <source>
        <dbReference type="ARBA" id="ARBA00019691"/>
    </source>
</evidence>
<protein>
    <recommendedName>
        <fullName evidence="4 10">Mediator of RNA polymerase II transcription subunit 21</fullName>
    </recommendedName>
</protein>
<keyword evidence="5 10" id="KW-0805">Transcription regulation</keyword>
<evidence type="ECO:0000256" key="11">
    <source>
        <dbReference type="SAM" id="Coils"/>
    </source>
</evidence>
<accession>A0A074XES3</accession>
<keyword evidence="8 10" id="KW-0539">Nucleus</keyword>
<evidence type="ECO:0000256" key="5">
    <source>
        <dbReference type="ARBA" id="ARBA00023015"/>
    </source>
</evidence>
<evidence type="ECO:0000256" key="9">
    <source>
        <dbReference type="ARBA" id="ARBA00025687"/>
    </source>
</evidence>
<proteinExistence type="inferred from homology"/>
<evidence type="ECO:0000256" key="7">
    <source>
        <dbReference type="ARBA" id="ARBA00023163"/>
    </source>
</evidence>
<dbReference type="GO" id="GO:0003712">
    <property type="term" value="F:transcription coregulator activity"/>
    <property type="evidence" value="ECO:0007669"/>
    <property type="project" value="TreeGrafter"/>
</dbReference>
<dbReference type="STRING" id="1043002.A0A074XES3"/>